<keyword evidence="5" id="KW-0418">Kinase</keyword>
<organism evidence="11 12">
    <name type="scientific">Polyangium jinanense</name>
    <dbReference type="NCBI Taxonomy" id="2829994"/>
    <lineage>
        <taxon>Bacteria</taxon>
        <taxon>Pseudomonadati</taxon>
        <taxon>Myxococcota</taxon>
        <taxon>Polyangia</taxon>
        <taxon>Polyangiales</taxon>
        <taxon>Polyangiaceae</taxon>
        <taxon>Polyangium</taxon>
    </lineage>
</organism>
<dbReference type="SUPFAM" id="SSF55874">
    <property type="entry name" value="ATPase domain of HSP90 chaperone/DNA topoisomerase II/histidine kinase"/>
    <property type="match status" value="1"/>
</dbReference>
<dbReference type="InterPro" id="IPR036890">
    <property type="entry name" value="HATPase_C_sf"/>
</dbReference>
<feature type="domain" description="Histidine kinase" evidence="7">
    <location>
        <begin position="262"/>
        <end position="482"/>
    </location>
</feature>
<evidence type="ECO:0000256" key="4">
    <source>
        <dbReference type="ARBA" id="ARBA00022679"/>
    </source>
</evidence>
<comment type="catalytic activity">
    <reaction evidence="1">
        <text>ATP + protein L-histidine = ADP + protein N-phospho-L-histidine.</text>
        <dbReference type="EC" id="2.7.13.3"/>
    </reaction>
</comment>
<feature type="domain" description="PAC" evidence="10">
    <location>
        <begin position="192"/>
        <end position="244"/>
    </location>
</feature>
<dbReference type="SUPFAM" id="SSF52172">
    <property type="entry name" value="CheY-like"/>
    <property type="match status" value="1"/>
</dbReference>
<dbReference type="SMART" id="SM00387">
    <property type="entry name" value="HATPase_c"/>
    <property type="match status" value="1"/>
</dbReference>
<dbReference type="InterPro" id="IPR036097">
    <property type="entry name" value="HisK_dim/P_sf"/>
</dbReference>
<dbReference type="Pfam" id="PF00512">
    <property type="entry name" value="HisKA"/>
    <property type="match status" value="1"/>
</dbReference>
<keyword evidence="3 6" id="KW-0597">Phosphoprotein</keyword>
<evidence type="ECO:0000313" key="12">
    <source>
        <dbReference type="Proteomes" id="UP001151081"/>
    </source>
</evidence>
<evidence type="ECO:0000313" key="11">
    <source>
        <dbReference type="EMBL" id="MDC3980710.1"/>
    </source>
</evidence>
<dbReference type="RefSeq" id="WP_272419320.1">
    <property type="nucleotide sequence ID" value="NZ_JAGTJJ010000003.1"/>
</dbReference>
<evidence type="ECO:0000259" key="9">
    <source>
        <dbReference type="PROSITE" id="PS50112"/>
    </source>
</evidence>
<proteinExistence type="predicted"/>
<dbReference type="AlphaFoldDB" id="A0A9X3X0T8"/>
<dbReference type="PANTHER" id="PTHR43047:SF64">
    <property type="entry name" value="HISTIDINE KINASE CONTAINING CHEY-HOMOLOGOUS RECEIVER DOMAIN AND PAS DOMAIN-RELATED"/>
    <property type="match status" value="1"/>
</dbReference>
<dbReference type="Gene3D" id="3.40.50.2300">
    <property type="match status" value="1"/>
</dbReference>
<feature type="domain" description="Response regulatory" evidence="8">
    <location>
        <begin position="510"/>
        <end position="627"/>
    </location>
</feature>
<dbReference type="PRINTS" id="PR00344">
    <property type="entry name" value="BCTRLSENSOR"/>
</dbReference>
<dbReference type="SUPFAM" id="SSF55785">
    <property type="entry name" value="PYP-like sensor domain (PAS domain)"/>
    <property type="match status" value="2"/>
</dbReference>
<dbReference type="CDD" id="cd00082">
    <property type="entry name" value="HisKA"/>
    <property type="match status" value="1"/>
</dbReference>
<keyword evidence="12" id="KW-1185">Reference proteome</keyword>
<sequence>MDVDALLARVLRQSAVLLVADARGVVLYASERSSEVMSNALVGESLEALFAGEGGMMDELWPTLRAGGTWTGAIARKDPSGGLSWLRGAVFPVRDEAGELRFVATATPVSRAAHLEGDLRDAASFYEQAPYALQSLDEGGRILRVNTTWLTWMGYTRDEVEGVLSFKDVITSESYALFLEAFPVFKERGSARDIEFTFRRKDGSTFPGLLSSTAIKDASGRFVRSRAVILDLSARKRAESELAEAKRIADAANKAKSEFLSSMSHELRTPLNAILGFAQLLGRDKSPQLTARQLGYLKHVLRGGEHLLRLIDEVLDLARIESGHVPISVEPVDVEAVLREVSVTLDPMAQSRGVTLALMPLPPDLPQICVDRTRFSQILLNLGSNAIKYNRAGGQVSFVASVTASGEVRVTVSDTGIGIPAERQAELFQPFHRLGQETGSIEGTGIGLAIVKRLVELMGGRVGVHSTMDKGSEFWVEFPAAAITPEERVSSVPRTPAHRELASSEGRRYKALYIEDNPANLALMQELLATLESFELLTAPTAEIGIELARAHRPDIVVLDINLPGMNGFEAIEHLKSSPETRAIPVVALSASAMERDLRRAEQAGFSRYLTKPVKIEELEGALSELVARPRA</sequence>
<dbReference type="PROSITE" id="PS50110">
    <property type="entry name" value="RESPONSE_REGULATORY"/>
    <property type="match status" value="1"/>
</dbReference>
<evidence type="ECO:0000256" key="5">
    <source>
        <dbReference type="ARBA" id="ARBA00022777"/>
    </source>
</evidence>
<dbReference type="InterPro" id="IPR003594">
    <property type="entry name" value="HATPase_dom"/>
</dbReference>
<dbReference type="GO" id="GO:0000155">
    <property type="term" value="F:phosphorelay sensor kinase activity"/>
    <property type="evidence" value="ECO:0007669"/>
    <property type="project" value="InterPro"/>
</dbReference>
<dbReference type="CDD" id="cd16922">
    <property type="entry name" value="HATPase_EvgS-ArcB-TorS-like"/>
    <property type="match status" value="1"/>
</dbReference>
<dbReference type="PROSITE" id="PS50109">
    <property type="entry name" value="HIS_KIN"/>
    <property type="match status" value="1"/>
</dbReference>
<evidence type="ECO:0000259" key="10">
    <source>
        <dbReference type="PROSITE" id="PS50113"/>
    </source>
</evidence>
<reference evidence="11 12" key="1">
    <citation type="submission" date="2021-04" db="EMBL/GenBank/DDBJ databases">
        <title>Genome analysis of Polyangium sp.</title>
        <authorList>
            <person name="Li Y."/>
            <person name="Wang J."/>
        </authorList>
    </citation>
    <scope>NUCLEOTIDE SEQUENCE [LARGE SCALE GENOMIC DNA]</scope>
    <source>
        <strain evidence="11 12">SDU14</strain>
    </source>
</reference>
<dbReference type="SMART" id="SM00388">
    <property type="entry name" value="HisKA"/>
    <property type="match status" value="1"/>
</dbReference>
<dbReference type="InterPro" id="IPR000700">
    <property type="entry name" value="PAS-assoc_C"/>
</dbReference>
<dbReference type="InterPro" id="IPR001789">
    <property type="entry name" value="Sig_transdc_resp-reg_receiver"/>
</dbReference>
<dbReference type="CDD" id="cd00130">
    <property type="entry name" value="PAS"/>
    <property type="match status" value="1"/>
</dbReference>
<dbReference type="InterPro" id="IPR005467">
    <property type="entry name" value="His_kinase_dom"/>
</dbReference>
<dbReference type="PANTHER" id="PTHR43047">
    <property type="entry name" value="TWO-COMPONENT HISTIDINE PROTEIN KINASE"/>
    <property type="match status" value="1"/>
</dbReference>
<dbReference type="InterPro" id="IPR003661">
    <property type="entry name" value="HisK_dim/P_dom"/>
</dbReference>
<dbReference type="Gene3D" id="3.30.565.10">
    <property type="entry name" value="Histidine kinase-like ATPase, C-terminal domain"/>
    <property type="match status" value="1"/>
</dbReference>
<dbReference type="InterPro" id="IPR001610">
    <property type="entry name" value="PAC"/>
</dbReference>
<dbReference type="Pfam" id="PF13426">
    <property type="entry name" value="PAS_9"/>
    <property type="match status" value="2"/>
</dbReference>
<evidence type="ECO:0000259" key="7">
    <source>
        <dbReference type="PROSITE" id="PS50109"/>
    </source>
</evidence>
<accession>A0A9X3X0T8</accession>
<dbReference type="InterPro" id="IPR004358">
    <property type="entry name" value="Sig_transdc_His_kin-like_C"/>
</dbReference>
<comment type="caution">
    <text evidence="11">The sequence shown here is derived from an EMBL/GenBank/DDBJ whole genome shotgun (WGS) entry which is preliminary data.</text>
</comment>
<dbReference type="Gene3D" id="3.30.450.20">
    <property type="entry name" value="PAS domain"/>
    <property type="match status" value="2"/>
</dbReference>
<evidence type="ECO:0000256" key="2">
    <source>
        <dbReference type="ARBA" id="ARBA00012438"/>
    </source>
</evidence>
<dbReference type="Gene3D" id="1.10.287.130">
    <property type="match status" value="1"/>
</dbReference>
<dbReference type="Pfam" id="PF00072">
    <property type="entry name" value="Response_reg"/>
    <property type="match status" value="1"/>
</dbReference>
<dbReference type="PROSITE" id="PS50112">
    <property type="entry name" value="PAS"/>
    <property type="match status" value="1"/>
</dbReference>
<name>A0A9X3X0T8_9BACT</name>
<feature type="domain" description="PAS" evidence="9">
    <location>
        <begin position="118"/>
        <end position="189"/>
    </location>
</feature>
<dbReference type="SMART" id="SM00448">
    <property type="entry name" value="REC"/>
    <property type="match status" value="1"/>
</dbReference>
<dbReference type="EC" id="2.7.13.3" evidence="2"/>
<dbReference type="EMBL" id="JAGTJJ010000003">
    <property type="protein sequence ID" value="MDC3980710.1"/>
    <property type="molecule type" value="Genomic_DNA"/>
</dbReference>
<dbReference type="InterPro" id="IPR011006">
    <property type="entry name" value="CheY-like_superfamily"/>
</dbReference>
<dbReference type="InterPro" id="IPR000014">
    <property type="entry name" value="PAS"/>
</dbReference>
<dbReference type="PROSITE" id="PS50113">
    <property type="entry name" value="PAC"/>
    <property type="match status" value="1"/>
</dbReference>
<dbReference type="FunFam" id="3.30.565.10:FF:000006">
    <property type="entry name" value="Sensor histidine kinase WalK"/>
    <property type="match status" value="1"/>
</dbReference>
<protein>
    <recommendedName>
        <fullName evidence="2">histidine kinase</fullName>
        <ecNumber evidence="2">2.7.13.3</ecNumber>
    </recommendedName>
</protein>
<gene>
    <name evidence="11" type="ORF">KEG57_09400</name>
</gene>
<dbReference type="Pfam" id="PF02518">
    <property type="entry name" value="HATPase_c"/>
    <property type="match status" value="1"/>
</dbReference>
<feature type="modified residue" description="4-aspartylphosphate" evidence="6">
    <location>
        <position position="560"/>
    </location>
</feature>
<keyword evidence="4" id="KW-0808">Transferase</keyword>
<evidence type="ECO:0000256" key="3">
    <source>
        <dbReference type="ARBA" id="ARBA00022553"/>
    </source>
</evidence>
<evidence type="ECO:0000259" key="8">
    <source>
        <dbReference type="PROSITE" id="PS50110"/>
    </source>
</evidence>
<dbReference type="SUPFAM" id="SSF47384">
    <property type="entry name" value="Homodimeric domain of signal transducing histidine kinase"/>
    <property type="match status" value="1"/>
</dbReference>
<evidence type="ECO:0000256" key="6">
    <source>
        <dbReference type="PROSITE-ProRule" id="PRU00169"/>
    </source>
</evidence>
<dbReference type="Proteomes" id="UP001151081">
    <property type="component" value="Unassembled WGS sequence"/>
</dbReference>
<dbReference type="InterPro" id="IPR035965">
    <property type="entry name" value="PAS-like_dom_sf"/>
</dbReference>
<dbReference type="SMART" id="SM00086">
    <property type="entry name" value="PAC"/>
    <property type="match status" value="2"/>
</dbReference>
<dbReference type="NCBIfam" id="TIGR00229">
    <property type="entry name" value="sensory_box"/>
    <property type="match status" value="1"/>
</dbReference>
<evidence type="ECO:0000256" key="1">
    <source>
        <dbReference type="ARBA" id="ARBA00000085"/>
    </source>
</evidence>